<protein>
    <recommendedName>
        <fullName evidence="3">alpha-L-fucosidase</fullName>
        <ecNumber evidence="3">3.2.1.51</ecNumber>
    </recommendedName>
</protein>
<evidence type="ECO:0000256" key="5">
    <source>
        <dbReference type="ARBA" id="ARBA00022801"/>
    </source>
</evidence>
<evidence type="ECO:0000256" key="4">
    <source>
        <dbReference type="ARBA" id="ARBA00022729"/>
    </source>
</evidence>
<dbReference type="Gene3D" id="2.60.40.1180">
    <property type="entry name" value="Golgi alpha-mannosidase II"/>
    <property type="match status" value="1"/>
</dbReference>
<dbReference type="InterPro" id="IPR013780">
    <property type="entry name" value="Glyco_hydro_b"/>
</dbReference>
<evidence type="ECO:0000313" key="10">
    <source>
        <dbReference type="EMBL" id="SDK36572.1"/>
    </source>
</evidence>
<keyword evidence="11" id="KW-1185">Reference proteome</keyword>
<dbReference type="InterPro" id="IPR017853">
    <property type="entry name" value="GH"/>
</dbReference>
<comment type="function">
    <text evidence="1">Alpha-L-fucosidase is responsible for hydrolyzing the alpha-1,6-linked fucose joined to the reducing-end N-acetylglucosamine of the carbohydrate moieties of glycoproteins.</text>
</comment>
<name>A0A1G9BAH5_9BACT</name>
<dbReference type="Gene3D" id="3.20.20.80">
    <property type="entry name" value="Glycosidases"/>
    <property type="match status" value="1"/>
</dbReference>
<comment type="similarity">
    <text evidence="2">Belongs to the glycosyl hydrolase 29 family.</text>
</comment>
<dbReference type="AlphaFoldDB" id="A0A1G9BAH5"/>
<dbReference type="InterPro" id="IPR016286">
    <property type="entry name" value="FUC_metazoa-typ"/>
</dbReference>
<evidence type="ECO:0000256" key="1">
    <source>
        <dbReference type="ARBA" id="ARBA00004071"/>
    </source>
</evidence>
<evidence type="ECO:0000256" key="3">
    <source>
        <dbReference type="ARBA" id="ARBA00012662"/>
    </source>
</evidence>
<dbReference type="Proteomes" id="UP000198510">
    <property type="component" value="Unassembled WGS sequence"/>
</dbReference>
<sequence length="456" mass="52058">MRSILVSLLTALTFSAMSQPYQPNWASLDNRPVPEWYQDAKFGIFIHWGVYSVPSYAPKDVSLYARYAEWYWKRLVDSTAEGHAQFVAYHNRVWGEDFKYPDFVQHFKAELFEPTDWATLFKKAGARYVVLTSKHHDGFALWPSAQSWNWNAVDVGPHRDLAGDLMQAVRAEGLRMGYYYSLYEWFNPLYQQNPDRYVEEHMLPQLNDLVTRYKPDLVWTDGEWDLPSERWHSPEWLAWLYNESPVKRDVVVNDRWGKETRSKHGGFYTTEYGLVHNDEQSGQMARPWEECRGIGHSFGYSRAEEVSDYQSSKDLIHLLVGLVGRGGNLLLNIGPTADGRIPVIMQQRLLDMGTWLEANGEAIYGTRMWTGSAANEQEGVFFTQKGADLYVLCTQYPATLRLKGVAGGKVRLLGREAAVKTKQSGGQLTITPPAILPLGDARDYAFVFKIEGGAGR</sequence>
<evidence type="ECO:0000256" key="8">
    <source>
        <dbReference type="SAM" id="SignalP"/>
    </source>
</evidence>
<keyword evidence="4 8" id="KW-0732">Signal</keyword>
<feature type="signal peptide" evidence="8">
    <location>
        <begin position="1"/>
        <end position="18"/>
    </location>
</feature>
<evidence type="ECO:0000256" key="6">
    <source>
        <dbReference type="ARBA" id="ARBA00023295"/>
    </source>
</evidence>
<organism evidence="10 11">
    <name type="scientific">Catalinimonas alkaloidigena</name>
    <dbReference type="NCBI Taxonomy" id="1075417"/>
    <lineage>
        <taxon>Bacteria</taxon>
        <taxon>Pseudomonadati</taxon>
        <taxon>Bacteroidota</taxon>
        <taxon>Cytophagia</taxon>
        <taxon>Cytophagales</taxon>
        <taxon>Catalimonadaceae</taxon>
        <taxon>Catalinimonas</taxon>
    </lineage>
</organism>
<dbReference type="STRING" id="1075417.SAMN05421823_102565"/>
<feature type="site" description="May be important for catalysis" evidence="7">
    <location>
        <position position="291"/>
    </location>
</feature>
<proteinExistence type="inferred from homology"/>
<evidence type="ECO:0000256" key="7">
    <source>
        <dbReference type="PIRSR" id="PIRSR001092-1"/>
    </source>
</evidence>
<dbReference type="Pfam" id="PF01120">
    <property type="entry name" value="Alpha_L_fucos"/>
    <property type="match status" value="1"/>
</dbReference>
<dbReference type="SMART" id="SM00812">
    <property type="entry name" value="Alpha_L_fucos"/>
    <property type="match status" value="1"/>
</dbReference>
<dbReference type="PIRSF" id="PIRSF001092">
    <property type="entry name" value="Alpha-L-fucosidase"/>
    <property type="match status" value="1"/>
</dbReference>
<reference evidence="10 11" key="1">
    <citation type="submission" date="2016-10" db="EMBL/GenBank/DDBJ databases">
        <authorList>
            <person name="de Groot N.N."/>
        </authorList>
    </citation>
    <scope>NUCLEOTIDE SEQUENCE [LARGE SCALE GENOMIC DNA]</scope>
    <source>
        <strain evidence="10 11">DSM 25186</strain>
    </source>
</reference>
<dbReference type="EMBL" id="FNFO01000002">
    <property type="protein sequence ID" value="SDK36572.1"/>
    <property type="molecule type" value="Genomic_DNA"/>
</dbReference>
<dbReference type="GO" id="GO:0004560">
    <property type="term" value="F:alpha-L-fucosidase activity"/>
    <property type="evidence" value="ECO:0007669"/>
    <property type="project" value="InterPro"/>
</dbReference>
<dbReference type="PANTHER" id="PTHR10030">
    <property type="entry name" value="ALPHA-L-FUCOSIDASE"/>
    <property type="match status" value="1"/>
</dbReference>
<keyword evidence="6" id="KW-0326">Glycosidase</keyword>
<dbReference type="EC" id="3.2.1.51" evidence="3"/>
<gene>
    <name evidence="10" type="ORF">SAMN05421823_102565</name>
</gene>
<feature type="chain" id="PRO_5011678540" description="alpha-L-fucosidase" evidence="8">
    <location>
        <begin position="19"/>
        <end position="456"/>
    </location>
</feature>
<accession>A0A1G9BAH5</accession>
<dbReference type="PRINTS" id="PR00741">
    <property type="entry name" value="GLHYDRLASE29"/>
</dbReference>
<dbReference type="InterPro" id="IPR057739">
    <property type="entry name" value="Glyco_hydro_29_N"/>
</dbReference>
<dbReference type="InterPro" id="IPR000933">
    <property type="entry name" value="Glyco_hydro_29"/>
</dbReference>
<evidence type="ECO:0000256" key="2">
    <source>
        <dbReference type="ARBA" id="ARBA00007951"/>
    </source>
</evidence>
<dbReference type="GO" id="GO:0016139">
    <property type="term" value="P:glycoside catabolic process"/>
    <property type="evidence" value="ECO:0007669"/>
    <property type="project" value="TreeGrafter"/>
</dbReference>
<dbReference type="OrthoDB" id="107551at2"/>
<dbReference type="GO" id="GO:0006004">
    <property type="term" value="P:fucose metabolic process"/>
    <property type="evidence" value="ECO:0007669"/>
    <property type="project" value="InterPro"/>
</dbReference>
<dbReference type="SUPFAM" id="SSF51445">
    <property type="entry name" value="(Trans)glycosidases"/>
    <property type="match status" value="1"/>
</dbReference>
<keyword evidence="5" id="KW-0378">Hydrolase</keyword>
<feature type="domain" description="Glycoside hydrolase family 29 N-terminal" evidence="9">
    <location>
        <begin position="15"/>
        <end position="361"/>
    </location>
</feature>
<dbReference type="RefSeq" id="WP_089680324.1">
    <property type="nucleotide sequence ID" value="NZ_FNFO01000002.1"/>
</dbReference>
<dbReference type="GO" id="GO:0005764">
    <property type="term" value="C:lysosome"/>
    <property type="evidence" value="ECO:0007669"/>
    <property type="project" value="TreeGrafter"/>
</dbReference>
<evidence type="ECO:0000313" key="11">
    <source>
        <dbReference type="Proteomes" id="UP000198510"/>
    </source>
</evidence>
<dbReference type="PANTHER" id="PTHR10030:SF37">
    <property type="entry name" value="ALPHA-L-FUCOSIDASE-RELATED"/>
    <property type="match status" value="1"/>
</dbReference>
<evidence type="ECO:0000259" key="9">
    <source>
        <dbReference type="Pfam" id="PF01120"/>
    </source>
</evidence>